<evidence type="ECO:0000259" key="5">
    <source>
        <dbReference type="PROSITE" id="PS50893"/>
    </source>
</evidence>
<evidence type="ECO:0000256" key="4">
    <source>
        <dbReference type="ARBA" id="ARBA00022840"/>
    </source>
</evidence>
<dbReference type="InterPro" id="IPR027417">
    <property type="entry name" value="P-loop_NTPase"/>
</dbReference>
<keyword evidence="4" id="KW-0067">ATP-binding</keyword>
<proteinExistence type="inferred from homology"/>
<feature type="domain" description="ABC transporter" evidence="5">
    <location>
        <begin position="1"/>
        <end position="187"/>
    </location>
</feature>
<dbReference type="PROSITE" id="PS50893">
    <property type="entry name" value="ABC_TRANSPORTER_2"/>
    <property type="match status" value="1"/>
</dbReference>
<keyword evidence="2" id="KW-0813">Transport</keyword>
<evidence type="ECO:0000256" key="3">
    <source>
        <dbReference type="ARBA" id="ARBA00022741"/>
    </source>
</evidence>
<dbReference type="Pfam" id="PF00005">
    <property type="entry name" value="ABC_tran"/>
    <property type="match status" value="1"/>
</dbReference>
<dbReference type="EMBL" id="AQFT01000105">
    <property type="protein sequence ID" value="EMZ23556.1"/>
    <property type="molecule type" value="Genomic_DNA"/>
</dbReference>
<dbReference type="InterPro" id="IPR050763">
    <property type="entry name" value="ABC_transporter_ATP-binding"/>
</dbReference>
<dbReference type="SUPFAM" id="SSF52540">
    <property type="entry name" value="P-loop containing nucleoside triphosphate hydrolases"/>
    <property type="match status" value="1"/>
</dbReference>
<keyword evidence="7" id="KW-1185">Reference proteome</keyword>
<evidence type="ECO:0000256" key="2">
    <source>
        <dbReference type="ARBA" id="ARBA00022448"/>
    </source>
</evidence>
<dbReference type="PATRIC" id="fig|1235802.3.peg.3723"/>
<dbReference type="InterPro" id="IPR003439">
    <property type="entry name" value="ABC_transporter-like_ATP-bd"/>
</dbReference>
<sequence>MICSLLAKTTGKILVNGYDMDTEDEKVRGCLGIVFQNNVLDELLTVKENLEVRARFHGLYGKALNNRLKELQQTFEIDDIWNRPFGKLSGGQKRKCEIAQAVLHRPKILILDEPTTGLDPQTRTAIWKLIRDMQSDYGMTVFLTTHYMEEAASADHVVILEKGSIQAEGTPDFLKSRYGKDTLKLWFEHLDEGMQKLKAMGYVPKLKTDYVSISVENSREALRVLSHIKDFQDFELIKGTMDDVFLAVTEHMEVETCGR</sequence>
<gene>
    <name evidence="6" type="ORF">C823_03532</name>
</gene>
<reference evidence="6 7" key="1">
    <citation type="journal article" date="2014" name="Genome Announc.">
        <title>Draft genome sequences of the altered schaedler flora, a defined bacterial community from gnotobiotic mice.</title>
        <authorList>
            <person name="Wannemuehler M.J."/>
            <person name="Overstreet A.M."/>
            <person name="Ward D.V."/>
            <person name="Phillips G.J."/>
        </authorList>
    </citation>
    <scope>NUCLEOTIDE SEQUENCE [LARGE SCALE GENOMIC DNA]</scope>
    <source>
        <strain evidence="6 7">ASF492</strain>
    </source>
</reference>
<dbReference type="OrthoDB" id="9804819at2"/>
<keyword evidence="3" id="KW-0547">Nucleotide-binding</keyword>
<dbReference type="PANTHER" id="PTHR42711:SF5">
    <property type="entry name" value="ABC TRANSPORTER ATP-BINDING PROTEIN NATA"/>
    <property type="match status" value="1"/>
</dbReference>
<evidence type="ECO:0000256" key="1">
    <source>
        <dbReference type="ARBA" id="ARBA00005417"/>
    </source>
</evidence>
<protein>
    <recommendedName>
        <fullName evidence="5">ABC transporter domain-containing protein</fullName>
    </recommendedName>
</protein>
<dbReference type="Proteomes" id="UP000012589">
    <property type="component" value="Unassembled WGS sequence"/>
</dbReference>
<dbReference type="eggNOG" id="COG1131">
    <property type="taxonomic scope" value="Bacteria"/>
</dbReference>
<accession>N2A5S8</accession>
<evidence type="ECO:0000313" key="6">
    <source>
        <dbReference type="EMBL" id="EMZ23556.1"/>
    </source>
</evidence>
<comment type="caution">
    <text evidence="6">The sequence shown here is derived from an EMBL/GenBank/DDBJ whole genome shotgun (WGS) entry which is preliminary data.</text>
</comment>
<dbReference type="AlphaFoldDB" id="N2A5S8"/>
<name>N2A5S8_9FIRM</name>
<evidence type="ECO:0000313" key="7">
    <source>
        <dbReference type="Proteomes" id="UP000012589"/>
    </source>
</evidence>
<dbReference type="Gene3D" id="3.40.50.300">
    <property type="entry name" value="P-loop containing nucleotide triphosphate hydrolases"/>
    <property type="match status" value="1"/>
</dbReference>
<dbReference type="HOGENOM" id="CLU_000604_1_2_9"/>
<dbReference type="GO" id="GO:0005524">
    <property type="term" value="F:ATP binding"/>
    <property type="evidence" value="ECO:0007669"/>
    <property type="project" value="UniProtKB-KW"/>
</dbReference>
<dbReference type="GO" id="GO:0016887">
    <property type="term" value="F:ATP hydrolysis activity"/>
    <property type="evidence" value="ECO:0007669"/>
    <property type="project" value="InterPro"/>
</dbReference>
<organism evidence="6 7">
    <name type="scientific">Eubacterium plexicaudatum ASF492</name>
    <dbReference type="NCBI Taxonomy" id="1235802"/>
    <lineage>
        <taxon>Bacteria</taxon>
        <taxon>Bacillati</taxon>
        <taxon>Bacillota</taxon>
        <taxon>Clostridia</taxon>
        <taxon>Eubacteriales</taxon>
        <taxon>Eubacteriaceae</taxon>
        <taxon>Eubacterium</taxon>
    </lineage>
</organism>
<comment type="similarity">
    <text evidence="1">Belongs to the ABC transporter superfamily.</text>
</comment>
<dbReference type="PANTHER" id="PTHR42711">
    <property type="entry name" value="ABC TRANSPORTER ATP-BINDING PROTEIN"/>
    <property type="match status" value="1"/>
</dbReference>
<dbReference type="STRING" id="1235802.C823_03532"/>